<proteinExistence type="predicted"/>
<keyword evidence="5" id="KW-0520">NAD</keyword>
<dbReference type="RefSeq" id="WP_111068198.1">
    <property type="nucleotide sequence ID" value="NZ_CP029830.1"/>
</dbReference>
<dbReference type="Gene3D" id="3.40.50.720">
    <property type="entry name" value="NAD(P)-binding Rossmann-like Domain"/>
    <property type="match status" value="1"/>
</dbReference>
<keyword evidence="6" id="KW-0443">Lipid metabolism</keyword>
<keyword evidence="10" id="KW-0614">Plasmid</keyword>
<dbReference type="SUPFAM" id="SSF51735">
    <property type="entry name" value="NAD(P)-binding Rossmann-fold domains"/>
    <property type="match status" value="1"/>
</dbReference>
<evidence type="ECO:0000256" key="7">
    <source>
        <dbReference type="ARBA" id="ARBA00049556"/>
    </source>
</evidence>
<dbReference type="UniPathway" id="UPA00659"/>
<keyword evidence="4" id="KW-0560">Oxidoreductase</keyword>
<dbReference type="AlphaFoldDB" id="A0A2U9S903"/>
<evidence type="ECO:0000256" key="4">
    <source>
        <dbReference type="ARBA" id="ARBA00023002"/>
    </source>
</evidence>
<evidence type="ECO:0000256" key="5">
    <source>
        <dbReference type="ARBA" id="ARBA00023027"/>
    </source>
</evidence>
<dbReference type="SUPFAM" id="SSF52096">
    <property type="entry name" value="ClpP/crotonase"/>
    <property type="match status" value="1"/>
</dbReference>
<evidence type="ECO:0000313" key="10">
    <source>
        <dbReference type="EMBL" id="AWU95431.1"/>
    </source>
</evidence>
<dbReference type="GO" id="GO:0003857">
    <property type="term" value="F:(3S)-3-hydroxyacyl-CoA dehydrogenase (NAD+) activity"/>
    <property type="evidence" value="ECO:0007669"/>
    <property type="project" value="UniProtKB-EC"/>
</dbReference>
<feature type="domain" description="3-hydroxyacyl-CoA dehydrogenase C-terminal" evidence="8">
    <location>
        <begin position="191"/>
        <end position="292"/>
    </location>
</feature>
<keyword evidence="11" id="KW-1185">Reference proteome</keyword>
<dbReference type="Gene3D" id="3.90.226.10">
    <property type="entry name" value="2-enoyl-CoA Hydratase, Chain A, domain 1"/>
    <property type="match status" value="1"/>
</dbReference>
<evidence type="ECO:0000256" key="1">
    <source>
        <dbReference type="ARBA" id="ARBA00005005"/>
    </source>
</evidence>
<feature type="domain" description="3-hydroxyacyl-CoA dehydrogenase NAD binding" evidence="9">
    <location>
        <begin position="7"/>
        <end position="187"/>
    </location>
</feature>
<dbReference type="Gene3D" id="1.10.1040.50">
    <property type="match status" value="1"/>
</dbReference>
<comment type="pathway">
    <text evidence="1">Lipid metabolism; fatty acid beta-oxidation.</text>
</comment>
<dbReference type="Proteomes" id="UP000249605">
    <property type="component" value="Plasmid unnamed1"/>
</dbReference>
<evidence type="ECO:0000256" key="6">
    <source>
        <dbReference type="ARBA" id="ARBA00023098"/>
    </source>
</evidence>
<dbReference type="GO" id="GO:0006635">
    <property type="term" value="P:fatty acid beta-oxidation"/>
    <property type="evidence" value="ECO:0007669"/>
    <property type="project" value="UniProtKB-UniPathway"/>
</dbReference>
<dbReference type="Pfam" id="PF00725">
    <property type="entry name" value="3HCDH"/>
    <property type="match status" value="1"/>
</dbReference>
<dbReference type="SUPFAM" id="SSF48179">
    <property type="entry name" value="6-phosphogluconate dehydrogenase C-terminal domain-like"/>
    <property type="match status" value="2"/>
</dbReference>
<dbReference type="InterPro" id="IPR006108">
    <property type="entry name" value="3HC_DH_C"/>
</dbReference>
<name>A0A2U9S903_9PROT</name>
<evidence type="ECO:0000259" key="9">
    <source>
        <dbReference type="Pfam" id="PF02737"/>
    </source>
</evidence>
<dbReference type="OrthoDB" id="5389341at2"/>
<dbReference type="InterPro" id="IPR029045">
    <property type="entry name" value="ClpP/crotonase-like_dom_sf"/>
</dbReference>
<gene>
    <name evidence="10" type="ORF">DM194_13945</name>
</gene>
<comment type="catalytic activity">
    <reaction evidence="7">
        <text>a (3S)-3-hydroxyacyl-CoA + NAD(+) = a 3-oxoacyl-CoA + NADH + H(+)</text>
        <dbReference type="Rhea" id="RHEA:22432"/>
        <dbReference type="ChEBI" id="CHEBI:15378"/>
        <dbReference type="ChEBI" id="CHEBI:57318"/>
        <dbReference type="ChEBI" id="CHEBI:57540"/>
        <dbReference type="ChEBI" id="CHEBI:57945"/>
        <dbReference type="ChEBI" id="CHEBI:90726"/>
        <dbReference type="EC" id="1.1.1.35"/>
    </reaction>
</comment>
<sequence>MEGTIRKAAVIGAGSMGSGIAAQFANGGVPVLLLDVAGPGEDRAAPARAGLERQLKAQGFMAPSAANLVSVGCIEDDLAAVADADWIVEAVVEDPEIKRRLFARLDGLRKPGAAVSSNTSTIPLAQLTEGASEAFRRDFLITHFFNPPRHMRLMELVAGPGTAPETAALVRDAAERVLGKTVVDCRDTPAFIANRLGCHWMSVAAIEALRHGLTVEQADAVAGAPFGVPRTGIFGLLDLVGIDLVPLVWGSLLGALPPEDAHHRHDPTTEPLIRRLIAEGRIGRKAKGGFYRLAPGSKAREALDLATGEYRPQAEATANRDLAALIRQEDAAGRYAWAVLSNSIAYAAAVAGEIADDVAAIDTAMRLGYGWAEGPFALADRVGCAAIADRLAEEGRDVPPLLAAAAAEGGFHRRGAAGRETRTTAGAWTTVRRPQAMPDLAEVKERGPRFAGNGSASVWDLGDGVACLEFHTKMNAIDQGILAMVAEAAERVPAEFRALVLYNDNPRAFSAGANLGYFVERLEAEDFAALERFVDQGQAAFRALKHAAIPVVGAPAGLAVGGGCEVLLHCDAIQAHAETYIGLVELKVGIIPGWRGTAELLLRWGRRSDRPEGPMGTARAAFETIAGARITGSALEARALGYLRPEDGITMGRDRLLGDAKAKALTLSDGYRPPGIGSVTLPGPAGREALQAIVRGRREDGQASPHDEVVAGWLADACCGGPEAGPQTPVDEDALAALEREALSALIREPATRARIRHMLDTGKPLRN</sequence>
<evidence type="ECO:0000313" key="11">
    <source>
        <dbReference type="Proteomes" id="UP000249605"/>
    </source>
</evidence>
<keyword evidence="3" id="KW-0442">Lipid degradation</keyword>
<dbReference type="CDD" id="cd06558">
    <property type="entry name" value="crotonase-like"/>
    <property type="match status" value="1"/>
</dbReference>
<dbReference type="Pfam" id="PF00378">
    <property type="entry name" value="ECH_1"/>
    <property type="match status" value="1"/>
</dbReference>
<dbReference type="InterPro" id="IPR006176">
    <property type="entry name" value="3-OHacyl-CoA_DH_NAD-bd"/>
</dbReference>
<evidence type="ECO:0000256" key="2">
    <source>
        <dbReference type="ARBA" id="ARBA00022832"/>
    </source>
</evidence>
<dbReference type="InterPro" id="IPR001753">
    <property type="entry name" value="Enoyl-CoA_hydra/iso"/>
</dbReference>
<organism evidence="10 11">
    <name type="scientific">Azospirillum ramasamyi</name>
    <dbReference type="NCBI Taxonomy" id="682998"/>
    <lineage>
        <taxon>Bacteria</taxon>
        <taxon>Pseudomonadati</taxon>
        <taxon>Pseudomonadota</taxon>
        <taxon>Alphaproteobacteria</taxon>
        <taxon>Rhodospirillales</taxon>
        <taxon>Azospirillaceae</taxon>
        <taxon>Azospirillum</taxon>
    </lineage>
</organism>
<keyword evidence="2" id="KW-0276">Fatty acid metabolism</keyword>
<dbReference type="InterPro" id="IPR008927">
    <property type="entry name" value="6-PGluconate_DH-like_C_sf"/>
</dbReference>
<dbReference type="EMBL" id="CP029830">
    <property type="protein sequence ID" value="AWU95431.1"/>
    <property type="molecule type" value="Genomic_DNA"/>
</dbReference>
<dbReference type="GO" id="GO:0070403">
    <property type="term" value="F:NAD+ binding"/>
    <property type="evidence" value="ECO:0007669"/>
    <property type="project" value="InterPro"/>
</dbReference>
<protein>
    <submittedName>
        <fullName evidence="10">3-hydroxyacyl-CoA dehydrogenase</fullName>
    </submittedName>
</protein>
<dbReference type="InterPro" id="IPR036291">
    <property type="entry name" value="NAD(P)-bd_dom_sf"/>
</dbReference>
<evidence type="ECO:0000259" key="8">
    <source>
        <dbReference type="Pfam" id="PF00725"/>
    </source>
</evidence>
<dbReference type="Pfam" id="PF02737">
    <property type="entry name" value="3HCDH_N"/>
    <property type="match status" value="1"/>
</dbReference>
<dbReference type="KEGG" id="azm:DM194_13945"/>
<dbReference type="PANTHER" id="PTHR48075">
    <property type="entry name" value="3-HYDROXYACYL-COA DEHYDROGENASE FAMILY PROTEIN"/>
    <property type="match status" value="1"/>
</dbReference>
<accession>A0A2U9S903</accession>
<geneLocation type="plasmid" evidence="10 11">
    <name>unnamed1</name>
</geneLocation>
<reference evidence="10 11" key="1">
    <citation type="submission" date="2018-06" db="EMBL/GenBank/DDBJ databases">
        <title>Complete genome sequencing of Azospirillum sp. M2T2B2.</title>
        <authorList>
            <person name="Heo J."/>
            <person name="Kim S.-J."/>
            <person name="Kwon S.-W."/>
            <person name="Anandham R."/>
        </authorList>
    </citation>
    <scope>NUCLEOTIDE SEQUENCE [LARGE SCALE GENOMIC DNA]</scope>
    <source>
        <strain evidence="10 11">M2T2B2</strain>
        <plasmid evidence="10 11">unnamed1</plasmid>
    </source>
</reference>
<evidence type="ECO:0000256" key="3">
    <source>
        <dbReference type="ARBA" id="ARBA00022963"/>
    </source>
</evidence>
<dbReference type="PANTHER" id="PTHR48075:SF7">
    <property type="entry name" value="3-HYDROXYACYL-COA DEHYDROGENASE-RELATED"/>
    <property type="match status" value="1"/>
</dbReference>